<proteinExistence type="inferred from homology"/>
<keyword evidence="3" id="KW-0813">Transport</keyword>
<reference evidence="11 12" key="1">
    <citation type="submission" date="2019-01" db="EMBL/GenBank/DDBJ databases">
        <title>Lactibacter flavus gen. nov., sp. nov., a novel bacterium of the family Propionibacteriaceae isolated from raw milk and dairy products.</title>
        <authorList>
            <person name="Huptas C."/>
            <person name="Wenning M."/>
            <person name="Breitenwieser F."/>
            <person name="Doll E."/>
            <person name="Von Neubeck M."/>
            <person name="Busse H.-J."/>
            <person name="Scherer S."/>
        </authorList>
    </citation>
    <scope>NUCLEOTIDE SEQUENCE [LARGE SCALE GENOMIC DNA]</scope>
    <source>
        <strain evidence="11 12">KCTC 33808</strain>
    </source>
</reference>
<feature type="transmembrane region" description="Helical" evidence="9">
    <location>
        <begin position="160"/>
        <end position="177"/>
    </location>
</feature>
<feature type="transmembrane region" description="Helical" evidence="9">
    <location>
        <begin position="129"/>
        <end position="148"/>
    </location>
</feature>
<feature type="domain" description="EamA" evidence="10">
    <location>
        <begin position="65"/>
        <end position="200"/>
    </location>
</feature>
<dbReference type="SUPFAM" id="SSF103481">
    <property type="entry name" value="Multidrug resistance efflux transporter EmrE"/>
    <property type="match status" value="2"/>
</dbReference>
<dbReference type="AlphaFoldDB" id="A0A4Q9KFX8"/>
<dbReference type="Pfam" id="PF00892">
    <property type="entry name" value="EamA"/>
    <property type="match status" value="2"/>
</dbReference>
<comment type="subcellular location">
    <subcellularLocation>
        <location evidence="1">Cell membrane</location>
        <topology evidence="1">Multi-pass membrane protein</topology>
    </subcellularLocation>
</comment>
<dbReference type="InterPro" id="IPR000620">
    <property type="entry name" value="EamA_dom"/>
</dbReference>
<feature type="transmembrane region" description="Helical" evidence="9">
    <location>
        <begin position="98"/>
        <end position="117"/>
    </location>
</feature>
<evidence type="ECO:0000313" key="12">
    <source>
        <dbReference type="Proteomes" id="UP000292373"/>
    </source>
</evidence>
<evidence type="ECO:0000313" key="11">
    <source>
        <dbReference type="EMBL" id="TBT85073.1"/>
    </source>
</evidence>
<evidence type="ECO:0000256" key="5">
    <source>
        <dbReference type="ARBA" id="ARBA00022692"/>
    </source>
</evidence>
<dbReference type="PANTHER" id="PTHR22911:SF137">
    <property type="entry name" value="SOLUTE CARRIER FAMILY 35 MEMBER G2-RELATED"/>
    <property type="match status" value="1"/>
</dbReference>
<feature type="transmembrane region" description="Helical" evidence="9">
    <location>
        <begin position="66"/>
        <end position="86"/>
    </location>
</feature>
<evidence type="ECO:0000256" key="6">
    <source>
        <dbReference type="ARBA" id="ARBA00022989"/>
    </source>
</evidence>
<protein>
    <submittedName>
        <fullName evidence="11">EamA family transporter RarD</fullName>
    </submittedName>
</protein>
<dbReference type="Proteomes" id="UP000292373">
    <property type="component" value="Unassembled WGS sequence"/>
</dbReference>
<evidence type="ECO:0000256" key="9">
    <source>
        <dbReference type="SAM" id="Phobius"/>
    </source>
</evidence>
<name>A0A4Q9KFX8_9ACTN</name>
<feature type="transmembrane region" description="Helical" evidence="9">
    <location>
        <begin position="235"/>
        <end position="254"/>
    </location>
</feature>
<evidence type="ECO:0000256" key="3">
    <source>
        <dbReference type="ARBA" id="ARBA00022448"/>
    </source>
</evidence>
<keyword evidence="5 9" id="KW-0812">Transmembrane</keyword>
<evidence type="ECO:0000256" key="7">
    <source>
        <dbReference type="ARBA" id="ARBA00023136"/>
    </source>
</evidence>
<sequence length="350" mass="37114">MAANGPGPIVPSSMTVKPANAPVVMGSIPADGSKGARGGAYSARVPTPPTPPTPTASDLAERSRGLAAGVGAYVIWGFFPLLFPLLKPAEPLEILAHRIIWSLVAVTVTMLLLRQSWGWLRQALTRERLPWVLAAAVLIGVNWLTYIWAVNTNHVVEASLGYFINPLVNIVLGVVLFGERMTRGGRLGTLLAAAGVGIIAWENWAGLWVSLVLAFSFGLYGAVKKRATAPALGGLFLESAVLLPAALAYWAWLASTGGNHFSDSPAQAGLLVLGGVLTAIPLWLFAVAARRLPYGVVGILQYLGPTIQFILGITVFGQHVTPSYWAGLALVWAGSVVYLRSVFARARAHQ</sequence>
<feature type="transmembrane region" description="Helical" evidence="9">
    <location>
        <begin position="184"/>
        <end position="201"/>
    </location>
</feature>
<organism evidence="11 12">
    <name type="scientific">Propioniciclava sinopodophylli</name>
    <dbReference type="NCBI Taxonomy" id="1837344"/>
    <lineage>
        <taxon>Bacteria</taxon>
        <taxon>Bacillati</taxon>
        <taxon>Actinomycetota</taxon>
        <taxon>Actinomycetes</taxon>
        <taxon>Propionibacteriales</taxon>
        <taxon>Propionibacteriaceae</taxon>
        <taxon>Propioniciclava</taxon>
    </lineage>
</organism>
<feature type="domain" description="EamA" evidence="10">
    <location>
        <begin position="206"/>
        <end position="338"/>
    </location>
</feature>
<dbReference type="InterPro" id="IPR004626">
    <property type="entry name" value="RarD"/>
</dbReference>
<dbReference type="OrthoDB" id="369870at2"/>
<keyword evidence="7 9" id="KW-0472">Membrane</keyword>
<dbReference type="NCBIfam" id="TIGR00688">
    <property type="entry name" value="rarD"/>
    <property type="match status" value="1"/>
</dbReference>
<evidence type="ECO:0000256" key="2">
    <source>
        <dbReference type="ARBA" id="ARBA00007362"/>
    </source>
</evidence>
<feature type="region of interest" description="Disordered" evidence="8">
    <location>
        <begin position="34"/>
        <end position="58"/>
    </location>
</feature>
<comment type="similarity">
    <text evidence="2">Belongs to the EamA transporter family.</text>
</comment>
<evidence type="ECO:0000259" key="10">
    <source>
        <dbReference type="Pfam" id="PF00892"/>
    </source>
</evidence>
<keyword evidence="4" id="KW-1003">Cell membrane</keyword>
<dbReference type="InterPro" id="IPR037185">
    <property type="entry name" value="EmrE-like"/>
</dbReference>
<evidence type="ECO:0000256" key="1">
    <source>
        <dbReference type="ARBA" id="ARBA00004651"/>
    </source>
</evidence>
<dbReference type="PANTHER" id="PTHR22911">
    <property type="entry name" value="ACYL-MALONYL CONDENSING ENZYME-RELATED"/>
    <property type="match status" value="1"/>
</dbReference>
<dbReference type="EMBL" id="SDMQ01000006">
    <property type="protein sequence ID" value="TBT85073.1"/>
    <property type="molecule type" value="Genomic_DNA"/>
</dbReference>
<keyword evidence="6 9" id="KW-1133">Transmembrane helix</keyword>
<feature type="transmembrane region" description="Helical" evidence="9">
    <location>
        <begin position="207"/>
        <end position="223"/>
    </location>
</feature>
<dbReference type="GO" id="GO:0005886">
    <property type="term" value="C:plasma membrane"/>
    <property type="evidence" value="ECO:0007669"/>
    <property type="project" value="UniProtKB-SubCell"/>
</dbReference>
<gene>
    <name evidence="11" type="primary">rarD</name>
    <name evidence="11" type="ORF">ET989_07885</name>
</gene>
<comment type="caution">
    <text evidence="11">The sequence shown here is derived from an EMBL/GenBank/DDBJ whole genome shotgun (WGS) entry which is preliminary data.</text>
</comment>
<dbReference type="Gene3D" id="1.10.3730.20">
    <property type="match status" value="1"/>
</dbReference>
<accession>A0A4Q9KFX8</accession>
<evidence type="ECO:0000256" key="4">
    <source>
        <dbReference type="ARBA" id="ARBA00022475"/>
    </source>
</evidence>
<feature type="transmembrane region" description="Helical" evidence="9">
    <location>
        <begin position="294"/>
        <end position="317"/>
    </location>
</feature>
<evidence type="ECO:0000256" key="8">
    <source>
        <dbReference type="SAM" id="MobiDB-lite"/>
    </source>
</evidence>
<feature type="transmembrane region" description="Helical" evidence="9">
    <location>
        <begin position="266"/>
        <end position="287"/>
    </location>
</feature>
<keyword evidence="12" id="KW-1185">Reference proteome</keyword>
<feature type="transmembrane region" description="Helical" evidence="9">
    <location>
        <begin position="323"/>
        <end position="343"/>
    </location>
</feature>